<gene>
    <name evidence="1" type="ORF">C8N30_2506</name>
</gene>
<dbReference type="STRING" id="1443111.Z949_594"/>
<dbReference type="InterPro" id="IPR058248">
    <property type="entry name" value="Lxx211020-like"/>
</dbReference>
<protein>
    <recommendedName>
        <fullName evidence="3">Copper(I)-binding protein</fullName>
    </recommendedName>
</protein>
<reference evidence="1 2" key="1">
    <citation type="submission" date="2018-09" db="EMBL/GenBank/DDBJ databases">
        <title>Genomic Encyclopedia of Archaeal and Bacterial Type Strains, Phase II (KMG-II): from individual species to whole genera.</title>
        <authorList>
            <person name="Goeker M."/>
        </authorList>
    </citation>
    <scope>NUCLEOTIDE SEQUENCE [LARGE SCALE GENOMIC DNA]</scope>
    <source>
        <strain evidence="1 2">DSM 11458</strain>
    </source>
</reference>
<proteinExistence type="predicted"/>
<dbReference type="Gene3D" id="2.60.40.1890">
    <property type="entry name" value="PCu(A)C copper chaperone"/>
    <property type="match status" value="1"/>
</dbReference>
<sequence length="158" mass="16841">MKNQKATMGIVVLFALVAVVMTAVSVKMSPLDKGDAAFAVEEPYLRSSLPTSTSAAAFLVLRNMTGEDDRLIAVRSTLSGQVSLHRHTEDANGVMRMSEIEGGVALPDGDSHAFVRGGDHLMFTGLDAPLEQGQMVPVTLVFEAAGEIQIMVPVDLTR</sequence>
<comment type="caution">
    <text evidence="1">The sequence shown here is derived from an EMBL/GenBank/DDBJ whole genome shotgun (WGS) entry which is preliminary data.</text>
</comment>
<evidence type="ECO:0000313" key="2">
    <source>
        <dbReference type="Proteomes" id="UP000284407"/>
    </source>
</evidence>
<dbReference type="RefSeq" id="WP_025061262.1">
    <property type="nucleotide sequence ID" value="NZ_RAQK01000001.1"/>
</dbReference>
<dbReference type="Proteomes" id="UP000284407">
    <property type="component" value="Unassembled WGS sequence"/>
</dbReference>
<dbReference type="Pfam" id="PF04314">
    <property type="entry name" value="PCuAC"/>
    <property type="match status" value="1"/>
</dbReference>
<evidence type="ECO:0008006" key="3">
    <source>
        <dbReference type="Google" id="ProtNLM"/>
    </source>
</evidence>
<dbReference type="InterPro" id="IPR036182">
    <property type="entry name" value="PCuAC_sf"/>
</dbReference>
<dbReference type="PANTHER" id="PTHR36302">
    <property type="entry name" value="BLR7088 PROTEIN"/>
    <property type="match status" value="1"/>
</dbReference>
<dbReference type="SUPFAM" id="SSF110087">
    <property type="entry name" value="DR1885-like metal-binding protein"/>
    <property type="match status" value="1"/>
</dbReference>
<dbReference type="PANTHER" id="PTHR36302:SF1">
    <property type="entry name" value="COPPER CHAPERONE PCU(A)C"/>
    <property type="match status" value="1"/>
</dbReference>
<organism evidence="1 2">
    <name type="scientific">Sulfitobacter guttiformis</name>
    <dbReference type="NCBI Taxonomy" id="74349"/>
    <lineage>
        <taxon>Bacteria</taxon>
        <taxon>Pseudomonadati</taxon>
        <taxon>Pseudomonadota</taxon>
        <taxon>Alphaproteobacteria</taxon>
        <taxon>Rhodobacterales</taxon>
        <taxon>Roseobacteraceae</taxon>
        <taxon>Sulfitobacter</taxon>
    </lineage>
</organism>
<keyword evidence="2" id="KW-1185">Reference proteome</keyword>
<name>A0A420DUB8_9RHOB</name>
<dbReference type="EMBL" id="RAQK01000001">
    <property type="protein sequence ID" value="RKE97876.1"/>
    <property type="molecule type" value="Genomic_DNA"/>
</dbReference>
<dbReference type="AlphaFoldDB" id="A0A420DUB8"/>
<evidence type="ECO:0000313" key="1">
    <source>
        <dbReference type="EMBL" id="RKE97876.1"/>
    </source>
</evidence>
<accession>A0A420DUB8</accession>
<dbReference type="InterPro" id="IPR007410">
    <property type="entry name" value="LpqE-like"/>
</dbReference>